<feature type="transmembrane region" description="Helical" evidence="1">
    <location>
        <begin position="137"/>
        <end position="157"/>
    </location>
</feature>
<protein>
    <submittedName>
        <fullName evidence="2">DoxX family protein</fullName>
    </submittedName>
</protein>
<accession>A0ABS0CE82</accession>
<feature type="transmembrane region" description="Helical" evidence="1">
    <location>
        <begin position="31"/>
        <end position="54"/>
    </location>
</feature>
<feature type="transmembrane region" description="Helical" evidence="1">
    <location>
        <begin position="290"/>
        <end position="311"/>
    </location>
</feature>
<dbReference type="RefSeq" id="WP_195033817.1">
    <property type="nucleotide sequence ID" value="NZ_JADLRE010000012.1"/>
</dbReference>
<feature type="transmembrane region" description="Helical" evidence="1">
    <location>
        <begin position="103"/>
        <end position="125"/>
    </location>
</feature>
<gene>
    <name evidence="2" type="ORF">IU470_16635</name>
</gene>
<keyword evidence="1" id="KW-0472">Membrane</keyword>
<comment type="caution">
    <text evidence="2">The sequence shown here is derived from an EMBL/GenBank/DDBJ whole genome shotgun (WGS) entry which is preliminary data.</text>
</comment>
<proteinExistence type="predicted"/>
<feature type="transmembrane region" description="Helical" evidence="1">
    <location>
        <begin position="218"/>
        <end position="237"/>
    </location>
</feature>
<reference evidence="2 3" key="1">
    <citation type="submission" date="2020-10" db="EMBL/GenBank/DDBJ databases">
        <title>Identification of Nocardia species via Next-generation sequencing and recognition of intraspecies genetic diversity.</title>
        <authorList>
            <person name="Li P."/>
            <person name="Li P."/>
            <person name="Lu B."/>
        </authorList>
    </citation>
    <scope>NUCLEOTIDE SEQUENCE [LARGE SCALE GENOMIC DNA]</scope>
    <source>
        <strain evidence="2 3">N-11</strain>
    </source>
</reference>
<dbReference type="EMBL" id="JADLRE010000012">
    <property type="protein sequence ID" value="MBF6226723.1"/>
    <property type="molecule type" value="Genomic_DNA"/>
</dbReference>
<keyword evidence="3" id="KW-1185">Reference proteome</keyword>
<dbReference type="Proteomes" id="UP000807309">
    <property type="component" value="Unassembled WGS sequence"/>
</dbReference>
<evidence type="ECO:0000313" key="2">
    <source>
        <dbReference type="EMBL" id="MBF6226723.1"/>
    </source>
</evidence>
<sequence length="454" mass="49722">MSTVGTDVLTRSSGEAPADVERQPWSLSTRIAFRFVFVYLGLFCVLMAQILFVFTGIVSKWLPESAVIWQMRATSPLVGWVGEHVFGVDAVLHEDSGSGDQTATWVLIFCELVAAAVITVVWSMLDRRRPDYRTLGNWFVLFIRLCLGGQMLFYGLAKAIPSQMPAPSLTTLLQPYGTMSPASVLWNQVGAAPAYEILLGTAEVLGGLLLFVPRTATIGALLSLVSMAQVFVLNMTYDVPVKILSFHLLLLSLVVLAPQARRLANVLVLERRAEPATQPALFGSRRANRIVAAVQVALGLWVLIGGVYIGWQAWREAGGGAPKPALYGIWTVGEFTRDGHPAPPLITDENRWRRMIFDRPGTTLQQMDGSFVPVVAVVDEAAHTMTLSAAPQSPETPPARSGAFTFTQPTPDTLLLTGELNGTPVTVSLDRTDLNSFTLRSRGFHFVQEYPYFR</sequence>
<keyword evidence="1" id="KW-0812">Transmembrane</keyword>
<keyword evidence="1" id="KW-1133">Transmembrane helix</keyword>
<evidence type="ECO:0000256" key="1">
    <source>
        <dbReference type="SAM" id="Phobius"/>
    </source>
</evidence>
<organism evidence="2 3">
    <name type="scientific">Nocardia abscessus</name>
    <dbReference type="NCBI Taxonomy" id="120957"/>
    <lineage>
        <taxon>Bacteria</taxon>
        <taxon>Bacillati</taxon>
        <taxon>Actinomycetota</taxon>
        <taxon>Actinomycetes</taxon>
        <taxon>Mycobacteriales</taxon>
        <taxon>Nocardiaceae</taxon>
        <taxon>Nocardia</taxon>
    </lineage>
</organism>
<name>A0ABS0CE82_9NOCA</name>
<feature type="transmembrane region" description="Helical" evidence="1">
    <location>
        <begin position="192"/>
        <end position="211"/>
    </location>
</feature>
<feature type="transmembrane region" description="Helical" evidence="1">
    <location>
        <begin position="243"/>
        <end position="269"/>
    </location>
</feature>
<evidence type="ECO:0000313" key="3">
    <source>
        <dbReference type="Proteomes" id="UP000807309"/>
    </source>
</evidence>